<gene>
    <name evidence="5" type="ORF">J2S43_001569</name>
</gene>
<keyword evidence="1 3" id="KW-0378">Hydrolase</keyword>
<evidence type="ECO:0000256" key="2">
    <source>
        <dbReference type="ARBA" id="ARBA00023295"/>
    </source>
</evidence>
<dbReference type="Gene3D" id="2.60.120.260">
    <property type="entry name" value="Galactose-binding domain-like"/>
    <property type="match status" value="1"/>
</dbReference>
<dbReference type="EMBL" id="JAUSRA010000001">
    <property type="protein sequence ID" value="MDP9793057.1"/>
    <property type="molecule type" value="Genomic_DNA"/>
</dbReference>
<dbReference type="Proteomes" id="UP001240984">
    <property type="component" value="Unassembled WGS sequence"/>
</dbReference>
<evidence type="ECO:0000313" key="6">
    <source>
        <dbReference type="Proteomes" id="UP001240984"/>
    </source>
</evidence>
<reference evidence="5 6" key="1">
    <citation type="submission" date="2023-07" db="EMBL/GenBank/DDBJ databases">
        <title>Sequencing the genomes of 1000 actinobacteria strains.</title>
        <authorList>
            <person name="Klenk H.-P."/>
        </authorList>
    </citation>
    <scope>NUCLEOTIDE SEQUENCE [LARGE SCALE GENOMIC DNA]</scope>
    <source>
        <strain evidence="5 6">DSM 44710</strain>
    </source>
</reference>
<evidence type="ECO:0000259" key="4">
    <source>
        <dbReference type="PROSITE" id="PS51764"/>
    </source>
</evidence>
<dbReference type="Gene3D" id="3.20.20.80">
    <property type="entry name" value="Glycosidases"/>
    <property type="match status" value="1"/>
</dbReference>
<proteinExistence type="inferred from homology"/>
<comment type="similarity">
    <text evidence="3">Belongs to the glycosyl hydrolase 26 family.</text>
</comment>
<dbReference type="Pfam" id="PF02156">
    <property type="entry name" value="Glyco_hydro_26"/>
    <property type="match status" value="1"/>
</dbReference>
<evidence type="ECO:0000313" key="5">
    <source>
        <dbReference type="EMBL" id="MDP9793057.1"/>
    </source>
</evidence>
<dbReference type="SUPFAM" id="SSF51445">
    <property type="entry name" value="(Trans)glycosidases"/>
    <property type="match status" value="1"/>
</dbReference>
<feature type="domain" description="GH26" evidence="4">
    <location>
        <begin position="109"/>
        <end position="467"/>
    </location>
</feature>
<keyword evidence="6" id="KW-1185">Reference proteome</keyword>
<name>A0ABT9MNM6_9ACTN</name>
<feature type="active site" description="Proton donor" evidence="3">
    <location>
        <position position="278"/>
    </location>
</feature>
<dbReference type="InterPro" id="IPR017853">
    <property type="entry name" value="GH"/>
</dbReference>
<protein>
    <recommendedName>
        <fullName evidence="4">GH26 domain-containing protein</fullName>
    </recommendedName>
</protein>
<comment type="caution">
    <text evidence="5">The sequence shown here is derived from an EMBL/GenBank/DDBJ whole genome shotgun (WGS) entry which is preliminary data.</text>
</comment>
<sequence length="467" mass="50049">MTAVVVIATLFVPTAARGVTTTIQDTAHGLGKGQVQFSAGWHPCTTTCGKAADNSYRWTADPGSIGIVRFTGSQITLFGVKEPWANIAAVTIDGAAPVDVDFYAATQSGATVEVYRSPQLTAGDHVLILTMTNRRNPASTGGNSITFDRADVDSGDVPGEPPAFWLSGGSRNTNTDEARQEWAAMRGRPVDLMTVYTNRGSSWAGFVDSHAITGQPAAYTDKSLTLLIQTPPFPEGVGATYAALVNGSYDTYWRQIGTLLKNRQDQGFAPVILSIGWEMNAEFMYWGGGPGDSRHYSSPAQYIAGYRRIVSQLRVTYPQVHTAWTINAHATPSAVGTTDAAALYPGDDVVTYIGTDDYDHYPAAPTRAAFDARANANGGLYWIGDLAQSHGKQVLVPEWGVAPGSGVNGSGDNADYVQWMFDTFSAWHAQGRLRGEFYFADPCGAGNVDSDLIACNPNSRARYAALW</sequence>
<dbReference type="InterPro" id="IPR022790">
    <property type="entry name" value="GH26_dom"/>
</dbReference>
<evidence type="ECO:0000256" key="3">
    <source>
        <dbReference type="PROSITE-ProRule" id="PRU01100"/>
    </source>
</evidence>
<keyword evidence="2 3" id="KW-0326">Glycosidase</keyword>
<dbReference type="PROSITE" id="PS51764">
    <property type="entry name" value="GH26"/>
    <property type="match status" value="1"/>
</dbReference>
<accession>A0ABT9MNM6</accession>
<evidence type="ECO:0000256" key="1">
    <source>
        <dbReference type="ARBA" id="ARBA00022801"/>
    </source>
</evidence>
<dbReference type="RefSeq" id="WP_306827952.1">
    <property type="nucleotide sequence ID" value="NZ_JAUSRA010000001.1"/>
</dbReference>
<organism evidence="5 6">
    <name type="scientific">Catenuloplanes nepalensis</name>
    <dbReference type="NCBI Taxonomy" id="587533"/>
    <lineage>
        <taxon>Bacteria</taxon>
        <taxon>Bacillati</taxon>
        <taxon>Actinomycetota</taxon>
        <taxon>Actinomycetes</taxon>
        <taxon>Micromonosporales</taxon>
        <taxon>Micromonosporaceae</taxon>
        <taxon>Catenuloplanes</taxon>
    </lineage>
</organism>
<feature type="active site" description="Nucleophile" evidence="3">
    <location>
        <position position="398"/>
    </location>
</feature>